<keyword evidence="8" id="KW-0539">Nucleus</keyword>
<keyword evidence="6" id="KW-0805">Transcription regulation</keyword>
<dbReference type="Proteomes" id="UP001642483">
    <property type="component" value="Unassembled WGS sequence"/>
</dbReference>
<reference evidence="12 13" key="1">
    <citation type="submission" date="2024-02" db="EMBL/GenBank/DDBJ databases">
        <authorList>
            <person name="Daric V."/>
            <person name="Darras S."/>
        </authorList>
    </citation>
    <scope>NUCLEOTIDE SEQUENCE [LARGE SCALE GENOMIC DNA]</scope>
</reference>
<evidence type="ECO:0000256" key="5">
    <source>
        <dbReference type="ARBA" id="ARBA00022833"/>
    </source>
</evidence>
<dbReference type="InterPro" id="IPR050717">
    <property type="entry name" value="C2H2-ZF_Transcription_Reg"/>
</dbReference>
<organism evidence="12 13">
    <name type="scientific">Clavelina lepadiformis</name>
    <name type="common">Light-bulb sea squirt</name>
    <name type="synonym">Ascidia lepadiformis</name>
    <dbReference type="NCBI Taxonomy" id="159417"/>
    <lineage>
        <taxon>Eukaryota</taxon>
        <taxon>Metazoa</taxon>
        <taxon>Chordata</taxon>
        <taxon>Tunicata</taxon>
        <taxon>Ascidiacea</taxon>
        <taxon>Aplousobranchia</taxon>
        <taxon>Clavelinidae</taxon>
        <taxon>Clavelina</taxon>
    </lineage>
</organism>
<keyword evidence="7" id="KW-0804">Transcription</keyword>
<dbReference type="PROSITE" id="PS00028">
    <property type="entry name" value="ZINC_FINGER_C2H2_1"/>
    <property type="match status" value="2"/>
</dbReference>
<evidence type="ECO:0000256" key="2">
    <source>
        <dbReference type="ARBA" id="ARBA00022723"/>
    </source>
</evidence>
<evidence type="ECO:0000256" key="4">
    <source>
        <dbReference type="ARBA" id="ARBA00022771"/>
    </source>
</evidence>
<evidence type="ECO:0000256" key="9">
    <source>
        <dbReference type="PROSITE-ProRule" id="PRU00042"/>
    </source>
</evidence>
<evidence type="ECO:0000256" key="6">
    <source>
        <dbReference type="ARBA" id="ARBA00023015"/>
    </source>
</evidence>
<dbReference type="SUPFAM" id="SSF57667">
    <property type="entry name" value="beta-beta-alpha zinc fingers"/>
    <property type="match status" value="1"/>
</dbReference>
<keyword evidence="2" id="KW-0479">Metal-binding</keyword>
<evidence type="ECO:0000313" key="12">
    <source>
        <dbReference type="EMBL" id="CAK8692262.1"/>
    </source>
</evidence>
<name>A0ABP0GKX1_CLALP</name>
<evidence type="ECO:0000256" key="1">
    <source>
        <dbReference type="ARBA" id="ARBA00004123"/>
    </source>
</evidence>
<evidence type="ECO:0000256" key="10">
    <source>
        <dbReference type="SAM" id="MobiDB-lite"/>
    </source>
</evidence>
<dbReference type="InterPro" id="IPR036236">
    <property type="entry name" value="Znf_C2H2_sf"/>
</dbReference>
<dbReference type="Gene3D" id="3.30.160.60">
    <property type="entry name" value="Classic Zinc Finger"/>
    <property type="match status" value="2"/>
</dbReference>
<evidence type="ECO:0000313" key="13">
    <source>
        <dbReference type="Proteomes" id="UP001642483"/>
    </source>
</evidence>
<accession>A0ABP0GKX1</accession>
<feature type="domain" description="C2H2-type" evidence="11">
    <location>
        <begin position="278"/>
        <end position="305"/>
    </location>
</feature>
<keyword evidence="5" id="KW-0862">Zinc</keyword>
<keyword evidence="4 9" id="KW-0863">Zinc-finger</keyword>
<feature type="region of interest" description="Disordered" evidence="10">
    <location>
        <begin position="213"/>
        <end position="243"/>
    </location>
</feature>
<dbReference type="EMBL" id="CAWYQH010000130">
    <property type="protein sequence ID" value="CAK8692262.1"/>
    <property type="molecule type" value="Genomic_DNA"/>
</dbReference>
<dbReference type="InterPro" id="IPR013087">
    <property type="entry name" value="Znf_C2H2_type"/>
</dbReference>
<feature type="domain" description="C2H2-type" evidence="11">
    <location>
        <begin position="250"/>
        <end position="277"/>
    </location>
</feature>
<keyword evidence="3" id="KW-0677">Repeat</keyword>
<evidence type="ECO:0000256" key="3">
    <source>
        <dbReference type="ARBA" id="ARBA00022737"/>
    </source>
</evidence>
<evidence type="ECO:0000256" key="8">
    <source>
        <dbReference type="ARBA" id="ARBA00023242"/>
    </source>
</evidence>
<protein>
    <recommendedName>
        <fullName evidence="11">C2H2-type domain-containing protein</fullName>
    </recommendedName>
</protein>
<keyword evidence="13" id="KW-1185">Reference proteome</keyword>
<sequence length="305" mass="34400">MEKLLETNLAHNGNESQWIIIGKLILEQLQSIHKDSVAIGNLILKETQHMREEIVKLRSNFDTLSACDVTSETSCAPLSAGKYLGAESYKDAVVTCKGTDAMTIEEKDLTSTKDDENKPFLSESVLLTMVRSPTPLERNEQANAISNCVIPHSTEFSMHSKYGGRPTMVNNPDFVSLSSTHNFNASENNESDLMPNREEQDYLESGNCISKRNKQRTKRIDIKSSRSPKQIAKKRPSTSKLSNNSNNLRFKCSFCEKNFPSGCSLTRHERIHTGERPYQCHVCPSSFKQKEHLKKHLSTHSKIHS</sequence>
<dbReference type="PROSITE" id="PS50157">
    <property type="entry name" value="ZINC_FINGER_C2H2_2"/>
    <property type="match status" value="2"/>
</dbReference>
<dbReference type="SMART" id="SM00355">
    <property type="entry name" value="ZnF_C2H2"/>
    <property type="match status" value="2"/>
</dbReference>
<dbReference type="Pfam" id="PF00096">
    <property type="entry name" value="zf-C2H2"/>
    <property type="match status" value="1"/>
</dbReference>
<dbReference type="PANTHER" id="PTHR14196">
    <property type="entry name" value="ODD-SKIPPED - RELATED"/>
    <property type="match status" value="1"/>
</dbReference>
<comment type="subcellular location">
    <subcellularLocation>
        <location evidence="1">Nucleus</location>
    </subcellularLocation>
</comment>
<evidence type="ECO:0000256" key="7">
    <source>
        <dbReference type="ARBA" id="ARBA00023163"/>
    </source>
</evidence>
<proteinExistence type="predicted"/>
<gene>
    <name evidence="12" type="ORF">CVLEPA_LOCUS24984</name>
</gene>
<dbReference type="PANTHER" id="PTHR14196:SF0">
    <property type="entry name" value="PROTEIN BOWEL"/>
    <property type="match status" value="1"/>
</dbReference>
<comment type="caution">
    <text evidence="12">The sequence shown here is derived from an EMBL/GenBank/DDBJ whole genome shotgun (WGS) entry which is preliminary data.</text>
</comment>
<evidence type="ECO:0000259" key="11">
    <source>
        <dbReference type="PROSITE" id="PS50157"/>
    </source>
</evidence>